<dbReference type="AlphaFoldDB" id="A0A2M8KRI9"/>
<comment type="caution">
    <text evidence="1">The sequence shown here is derived from an EMBL/GenBank/DDBJ whole genome shotgun (WGS) entry which is preliminary data.</text>
</comment>
<dbReference type="Proteomes" id="UP000229554">
    <property type="component" value="Unassembled WGS sequence"/>
</dbReference>
<evidence type="ECO:0000313" key="2">
    <source>
        <dbReference type="Proteomes" id="UP000229554"/>
    </source>
</evidence>
<gene>
    <name evidence="1" type="ORF">COU88_04565</name>
</gene>
<reference evidence="2" key="1">
    <citation type="submission" date="2017-09" db="EMBL/GenBank/DDBJ databases">
        <title>Depth-based differentiation of microbial function through sediment-hosted aquifers and enrichment of novel symbionts in the deep terrestrial subsurface.</title>
        <authorList>
            <person name="Probst A.J."/>
            <person name="Ladd B."/>
            <person name="Jarett J.K."/>
            <person name="Geller-Mcgrath D.E."/>
            <person name="Sieber C.M.K."/>
            <person name="Emerson J.B."/>
            <person name="Anantharaman K."/>
            <person name="Thomas B.C."/>
            <person name="Malmstrom R."/>
            <person name="Stieglmeier M."/>
            <person name="Klingl A."/>
            <person name="Woyke T."/>
            <person name="Ryan C.M."/>
            <person name="Banfield J.F."/>
        </authorList>
    </citation>
    <scope>NUCLEOTIDE SEQUENCE [LARGE SCALE GENOMIC DNA]</scope>
</reference>
<accession>A0A2M8KRI9</accession>
<sequence length="182" mass="21507">MAIHSPPFYRYTFVEAEWDKWAFEKLKEIGKNKKYPKVLGSELDINTYLVALIRTQKSLNDWRGLLKDTLSQVEKNKSIDTLGLSKMYPPESISMDIPEWVTYPPDKIVSDFIDALATKYVRFNGSNIEISEFILRFILGQLSHDWECTIMMVWEMLGDSKELNVRDLNREMRNFDYMKLFE</sequence>
<evidence type="ECO:0000313" key="1">
    <source>
        <dbReference type="EMBL" id="PJE62537.1"/>
    </source>
</evidence>
<name>A0A2M8KRI9_9BACT</name>
<protein>
    <submittedName>
        <fullName evidence="1">Uncharacterized protein</fullName>
    </submittedName>
</protein>
<proteinExistence type="predicted"/>
<organism evidence="1 2">
    <name type="scientific">Candidatus Roizmanbacteria bacterium CG10_big_fil_rev_8_21_14_0_10_39_6</name>
    <dbReference type="NCBI Taxonomy" id="1974853"/>
    <lineage>
        <taxon>Bacteria</taxon>
        <taxon>Candidatus Roizmaniibacteriota</taxon>
    </lineage>
</organism>
<dbReference type="EMBL" id="PFED01000185">
    <property type="protein sequence ID" value="PJE62537.1"/>
    <property type="molecule type" value="Genomic_DNA"/>
</dbReference>